<reference evidence="3 4" key="1">
    <citation type="submission" date="2022-09" db="EMBL/GenBank/DDBJ databases">
        <title>Complete genome sequence of Janibacter terrae strain COS04-44, PCL-degrading bacteria isolated from oil spilled coast.</title>
        <authorList>
            <person name="Park H."/>
            <person name="Kim J.Y."/>
            <person name="An S.H."/>
            <person name="Lee C.M."/>
            <person name="Weon H.-Y."/>
        </authorList>
    </citation>
    <scope>NUCLEOTIDE SEQUENCE [LARGE SCALE GENOMIC DNA]</scope>
    <source>
        <strain evidence="3 4">COS04-44</strain>
    </source>
</reference>
<dbReference type="PROSITE" id="PS01227">
    <property type="entry name" value="UPF0012"/>
    <property type="match status" value="1"/>
</dbReference>
<dbReference type="PROSITE" id="PS50263">
    <property type="entry name" value="CN_HYDROLASE"/>
    <property type="match status" value="1"/>
</dbReference>
<dbReference type="Gene3D" id="3.60.110.10">
    <property type="entry name" value="Carbon-nitrogen hydrolase"/>
    <property type="match status" value="1"/>
</dbReference>
<proteinExistence type="inferred from homology"/>
<organism evidence="3 4">
    <name type="scientific">Janibacter terrae</name>
    <dbReference type="NCBI Taxonomy" id="103817"/>
    <lineage>
        <taxon>Bacteria</taxon>
        <taxon>Bacillati</taxon>
        <taxon>Actinomycetota</taxon>
        <taxon>Actinomycetes</taxon>
        <taxon>Micrococcales</taxon>
        <taxon>Intrasporangiaceae</taxon>
        <taxon>Janibacter</taxon>
    </lineage>
</organism>
<protein>
    <recommendedName>
        <fullName evidence="2">CN hydrolase domain-containing protein</fullName>
    </recommendedName>
</protein>
<evidence type="ECO:0000313" key="3">
    <source>
        <dbReference type="EMBL" id="WWF04094.1"/>
    </source>
</evidence>
<keyword evidence="4" id="KW-1185">Reference proteome</keyword>
<feature type="domain" description="CN hydrolase" evidence="2">
    <location>
        <begin position="6"/>
        <end position="254"/>
    </location>
</feature>
<dbReference type="InterPro" id="IPR001110">
    <property type="entry name" value="UPF0012_CS"/>
</dbReference>
<dbReference type="PANTHER" id="PTHR23088">
    <property type="entry name" value="NITRILASE-RELATED"/>
    <property type="match status" value="1"/>
</dbReference>
<dbReference type="InterPro" id="IPR003010">
    <property type="entry name" value="C-N_Hydrolase"/>
</dbReference>
<dbReference type="Proteomes" id="UP001381003">
    <property type="component" value="Chromosome"/>
</dbReference>
<evidence type="ECO:0000313" key="4">
    <source>
        <dbReference type="Proteomes" id="UP001381003"/>
    </source>
</evidence>
<dbReference type="EMBL" id="CP104874">
    <property type="protein sequence ID" value="WWF04094.1"/>
    <property type="molecule type" value="Genomic_DNA"/>
</dbReference>
<sequence length="289" mass="30967">MSERTLRVGLTQWHATRDVAANVELALRAIRGCAAEEADLVVLPENGLMLGTNVEMREAAFSEGGDPHLERIAEAARENDVVVVVGGLKNRTDEGTFNSALVYDRAGELVGRYDKIHLFDARIGGQSFEASSVEQAGAAPVIVDVDGVAVGITVCYDVRFPELYRTLALEGAEVILVPAAFTRVTGAAHWEVLLRSRAIESAAFVIASATVHGDGEVPDAFETWGHALAVGPWGEVLADLGEEPFATTVLDLDLGEVSAARDRLPVLRGVRPDAYRAETRRFTTTGVTT</sequence>
<comment type="similarity">
    <text evidence="1">Belongs to the carbon-nitrogen hydrolase superfamily. NIT1/NIT2 family.</text>
</comment>
<dbReference type="Pfam" id="PF00795">
    <property type="entry name" value="CN_hydrolase"/>
    <property type="match status" value="1"/>
</dbReference>
<evidence type="ECO:0000259" key="2">
    <source>
        <dbReference type="PROSITE" id="PS50263"/>
    </source>
</evidence>
<dbReference type="RefSeq" id="WP_068321363.1">
    <property type="nucleotide sequence ID" value="NZ_CP104874.1"/>
</dbReference>
<evidence type="ECO:0000256" key="1">
    <source>
        <dbReference type="ARBA" id="ARBA00010613"/>
    </source>
</evidence>
<accession>A0ABZ2F9Y5</accession>
<name>A0ABZ2F9Y5_9MICO</name>
<dbReference type="SUPFAM" id="SSF56317">
    <property type="entry name" value="Carbon-nitrogen hydrolase"/>
    <property type="match status" value="1"/>
</dbReference>
<gene>
    <name evidence="3" type="ORF">N5P18_10315</name>
</gene>
<dbReference type="InterPro" id="IPR036526">
    <property type="entry name" value="C-N_Hydrolase_sf"/>
</dbReference>
<dbReference type="PANTHER" id="PTHR23088:SF27">
    <property type="entry name" value="DEAMINATED GLUTATHIONE AMIDASE"/>
    <property type="match status" value="1"/>
</dbReference>